<protein>
    <submittedName>
        <fullName evidence="4">DUF3413 domain-containing protein</fullName>
    </submittedName>
</protein>
<dbReference type="Pfam" id="PF11893">
    <property type="entry name" value="DUF3413"/>
    <property type="match status" value="1"/>
</dbReference>
<feature type="transmembrane region" description="Helical" evidence="1">
    <location>
        <begin position="42"/>
        <end position="70"/>
    </location>
</feature>
<keyword evidence="1" id="KW-0812">Transmembrane</keyword>
<evidence type="ECO:0000256" key="1">
    <source>
        <dbReference type="SAM" id="Phobius"/>
    </source>
</evidence>
<dbReference type="KEGG" id="asha:G8E00_03660"/>
<keyword evidence="1" id="KW-0472">Membrane</keyword>
<dbReference type="InterPro" id="IPR024588">
    <property type="entry name" value="YejM_N"/>
</dbReference>
<dbReference type="Pfam" id="PF00884">
    <property type="entry name" value="Sulfatase"/>
    <property type="match status" value="1"/>
</dbReference>
<reference evidence="4 5" key="1">
    <citation type="submission" date="2020-03" db="EMBL/GenBank/DDBJ databases">
        <authorList>
            <person name="Zhu W."/>
        </authorList>
    </citation>
    <scope>NUCLEOTIDE SEQUENCE [LARGE SCALE GENOMIC DNA]</scope>
    <source>
        <strain evidence="4 5">323-1</strain>
    </source>
</reference>
<evidence type="ECO:0000313" key="5">
    <source>
        <dbReference type="Proteomes" id="UP000502297"/>
    </source>
</evidence>
<proteinExistence type="predicted"/>
<dbReference type="Proteomes" id="UP000502297">
    <property type="component" value="Chromosome"/>
</dbReference>
<dbReference type="PROSITE" id="PS51257">
    <property type="entry name" value="PROKAR_LIPOPROTEIN"/>
    <property type="match status" value="1"/>
</dbReference>
<dbReference type="PIRSF" id="PIRSF004950">
    <property type="entry name" value="Mmb_sulf_HI0842"/>
    <property type="match status" value="1"/>
</dbReference>
<keyword evidence="5" id="KW-1185">Reference proteome</keyword>
<dbReference type="SUPFAM" id="SSF53649">
    <property type="entry name" value="Alkaline phosphatase-like"/>
    <property type="match status" value="1"/>
</dbReference>
<feature type="transmembrane region" description="Helical" evidence="1">
    <location>
        <begin position="12"/>
        <end position="30"/>
    </location>
</feature>
<name>A0A6G8RT37_9GAMM</name>
<sequence length="610" mass="70160">MTFKLKFQAHVYLIICNALISMLIACRYFAFLPELPTDVLGFSFLVCGTFSHMATLSFLMGFILLPVLFLTQTPRRLLQSGVATFALILLVIDTFVYSQYRFHINAVMLELVMSGQVVKFPLSTWFMVITGIILLWCLEYLLILKLEKASTLKQWNISRKFAWLTLVTLLATHSIHVWAAAHVYQPVTVVKRYLPLFYPMTSNKTMKKLGWMDEKAIATQKAMSLQRKSDVNYPLHPLQASPVSQPKNIMFIVVDSWRSDTFNAENAPNMWYLAQKGQIFNQHYSTGNCTRTGIFGMFYAIPGTYWQGILVNQQSPVFIDRLQALNYQMGIFAAAKLTNPEFDQTVFSKIPNLRTHSTGDSSVEIDQSMTQDWLNWYAKQDKNKPKFSFLFYDSPHGYDFPKDYPKRFEPMLKEINYLKLNNDTDRHLMLNRYKTSVHYVDSLVKKVIDKLEETGDLKNTVIVITGDHGQEINDNMDNFWGHNGNYTDPQIKVPFAIITPDGQQRSLWNANTLTSHQDIVPTLMKHYLGVDNPIQDYAVGEDLLGNEVKRDWILASNYSSYAVITPKNILEVGVVGQYDMLDKKNRPLKDQQPNPVYLQAALEQISRFNK</sequence>
<dbReference type="PANTHER" id="PTHR43751:SF3">
    <property type="entry name" value="SULFATASE N-TERMINAL DOMAIN-CONTAINING PROTEIN"/>
    <property type="match status" value="1"/>
</dbReference>
<dbReference type="RefSeq" id="WP_166222016.1">
    <property type="nucleotide sequence ID" value="NZ_CP049801.1"/>
</dbReference>
<feature type="domain" description="Sulfatase N-terminal" evidence="2">
    <location>
        <begin position="247"/>
        <end position="527"/>
    </location>
</feature>
<evidence type="ECO:0000259" key="2">
    <source>
        <dbReference type="Pfam" id="PF00884"/>
    </source>
</evidence>
<feature type="transmembrane region" description="Helical" evidence="1">
    <location>
        <begin position="120"/>
        <end position="141"/>
    </location>
</feature>
<accession>A0A6G8RT37</accession>
<evidence type="ECO:0000259" key="3">
    <source>
        <dbReference type="Pfam" id="PF11893"/>
    </source>
</evidence>
<organism evidence="4 5">
    <name type="scientific">Acinetobacter shaoyimingii</name>
    <dbReference type="NCBI Taxonomy" id="2715164"/>
    <lineage>
        <taxon>Bacteria</taxon>
        <taxon>Pseudomonadati</taxon>
        <taxon>Pseudomonadota</taxon>
        <taxon>Gammaproteobacteria</taxon>
        <taxon>Moraxellales</taxon>
        <taxon>Moraxellaceae</taxon>
        <taxon>Acinetobacter</taxon>
    </lineage>
</organism>
<dbReference type="EMBL" id="CP049801">
    <property type="protein sequence ID" value="QIO05129.1"/>
    <property type="molecule type" value="Genomic_DNA"/>
</dbReference>
<feature type="domain" description="Inner membrane protein YejM N-terminal" evidence="3">
    <location>
        <begin position="13"/>
        <end position="239"/>
    </location>
</feature>
<dbReference type="InterPro" id="IPR017850">
    <property type="entry name" value="Alkaline_phosphatase_core_sf"/>
</dbReference>
<keyword evidence="1" id="KW-1133">Transmembrane helix</keyword>
<dbReference type="InterPro" id="IPR000917">
    <property type="entry name" value="Sulfatase_N"/>
</dbReference>
<evidence type="ECO:0000313" key="4">
    <source>
        <dbReference type="EMBL" id="QIO05129.1"/>
    </source>
</evidence>
<dbReference type="AlphaFoldDB" id="A0A6G8RT37"/>
<dbReference type="Gene3D" id="3.40.720.10">
    <property type="entry name" value="Alkaline Phosphatase, subunit A"/>
    <property type="match status" value="1"/>
</dbReference>
<dbReference type="InterPro" id="IPR012159">
    <property type="entry name" value="YejM-like"/>
</dbReference>
<dbReference type="PANTHER" id="PTHR43751">
    <property type="entry name" value="SULFATASE"/>
    <property type="match status" value="1"/>
</dbReference>
<dbReference type="CDD" id="cd16148">
    <property type="entry name" value="sulfatase_like"/>
    <property type="match status" value="1"/>
</dbReference>
<feature type="transmembrane region" description="Helical" evidence="1">
    <location>
        <begin position="82"/>
        <end position="100"/>
    </location>
</feature>
<feature type="transmembrane region" description="Helical" evidence="1">
    <location>
        <begin position="161"/>
        <end position="181"/>
    </location>
</feature>
<dbReference type="InterPro" id="IPR052701">
    <property type="entry name" value="GAG_Ulvan_Degrading_Sulfatases"/>
</dbReference>
<gene>
    <name evidence="4" type="ORF">G8E00_03660</name>
</gene>